<evidence type="ECO:0000313" key="1">
    <source>
        <dbReference type="Proteomes" id="UP000504637"/>
    </source>
</evidence>
<evidence type="ECO:0000313" key="2">
    <source>
        <dbReference type="RefSeq" id="XP_033463355.1"/>
    </source>
</evidence>
<dbReference type="Proteomes" id="UP000504637">
    <property type="component" value="Unplaced"/>
</dbReference>
<protein>
    <submittedName>
        <fullName evidence="2">Uncharacterized protein</fullName>
    </submittedName>
</protein>
<gene>
    <name evidence="2" type="ORF">K489DRAFT_112516</name>
</gene>
<dbReference type="GeneID" id="54356705"/>
<dbReference type="RefSeq" id="XP_033463355.1">
    <property type="nucleotide sequence ID" value="XM_033598906.1"/>
</dbReference>
<proteinExistence type="predicted"/>
<reference evidence="2" key="3">
    <citation type="submission" date="2025-08" db="UniProtKB">
        <authorList>
            <consortium name="RefSeq"/>
        </authorList>
    </citation>
    <scope>IDENTIFICATION</scope>
    <source>
        <strain evidence="2">CBS 342.82</strain>
    </source>
</reference>
<reference evidence="2" key="2">
    <citation type="submission" date="2020-04" db="EMBL/GenBank/DDBJ databases">
        <authorList>
            <consortium name="NCBI Genome Project"/>
        </authorList>
    </citation>
    <scope>NUCLEOTIDE SEQUENCE</scope>
    <source>
        <strain evidence="2">CBS 342.82</strain>
    </source>
</reference>
<keyword evidence="1" id="KW-1185">Reference proteome</keyword>
<name>A0A6J3MF88_9PEZI</name>
<accession>A0A6J3MF88</accession>
<reference evidence="2" key="1">
    <citation type="submission" date="2020-01" db="EMBL/GenBank/DDBJ databases">
        <authorList>
            <consortium name="DOE Joint Genome Institute"/>
            <person name="Haridas S."/>
            <person name="Albert R."/>
            <person name="Binder M."/>
            <person name="Bloem J."/>
            <person name="Labutti K."/>
            <person name="Salamov A."/>
            <person name="Andreopoulos B."/>
            <person name="Baker S.E."/>
            <person name="Barry K."/>
            <person name="Bills G."/>
            <person name="Bluhm B.H."/>
            <person name="Cannon C."/>
            <person name="Castanera R."/>
            <person name="Culley D.E."/>
            <person name="Daum C."/>
            <person name="Ezra D."/>
            <person name="Gonzalez J.B."/>
            <person name="Henrissat B."/>
            <person name="Kuo A."/>
            <person name="Liang C."/>
            <person name="Lipzen A."/>
            <person name="Lutzoni F."/>
            <person name="Magnuson J."/>
            <person name="Mondo S."/>
            <person name="Nolan M."/>
            <person name="Ohm R."/>
            <person name="Pangilinan J."/>
            <person name="Park H.-J."/>
            <person name="Ramirez L."/>
            <person name="Alfaro M."/>
            <person name="Sun H."/>
            <person name="Tritt A."/>
            <person name="Yoshinaga Y."/>
            <person name="Zwiers L.-H."/>
            <person name="Turgeon B.G."/>
            <person name="Goodwin S.B."/>
            <person name="Spatafora J.W."/>
            <person name="Crous P.W."/>
            <person name="Grigoriev I.V."/>
        </authorList>
    </citation>
    <scope>NUCLEOTIDE SEQUENCE</scope>
    <source>
        <strain evidence="2">CBS 342.82</strain>
    </source>
</reference>
<sequence length="137" mass="15617">MAGKRWSRCRPPALFLQETAWMWKHVQSLFGVPFRIPVLLGSHGMSSKKSPFPACNSKHAIVLSHTVVSSPNNTLMSWPFFPLALSTASHRTNEPYFAKARKNNIVKYSCYYCIVPQPPWPVGFRRISMRLADLAIR</sequence>
<dbReference type="AlphaFoldDB" id="A0A6J3MF88"/>
<organism evidence="2">
    <name type="scientific">Dissoconium aciculare CBS 342.82</name>
    <dbReference type="NCBI Taxonomy" id="1314786"/>
    <lineage>
        <taxon>Eukaryota</taxon>
        <taxon>Fungi</taxon>
        <taxon>Dikarya</taxon>
        <taxon>Ascomycota</taxon>
        <taxon>Pezizomycotina</taxon>
        <taxon>Dothideomycetes</taxon>
        <taxon>Dothideomycetidae</taxon>
        <taxon>Mycosphaerellales</taxon>
        <taxon>Dissoconiaceae</taxon>
        <taxon>Dissoconium</taxon>
    </lineage>
</organism>